<dbReference type="InterPro" id="IPR010060">
    <property type="entry name" value="NRPS_synth"/>
</dbReference>
<dbReference type="PANTHER" id="PTHR45527:SF1">
    <property type="entry name" value="FATTY ACID SYNTHASE"/>
    <property type="match status" value="1"/>
</dbReference>
<dbReference type="GO" id="GO:0044550">
    <property type="term" value="P:secondary metabolite biosynthetic process"/>
    <property type="evidence" value="ECO:0007669"/>
    <property type="project" value="UniProtKB-ARBA"/>
</dbReference>
<dbReference type="SUPFAM" id="SSF56801">
    <property type="entry name" value="Acetyl-CoA synthetase-like"/>
    <property type="match status" value="2"/>
</dbReference>
<dbReference type="SUPFAM" id="SSF47336">
    <property type="entry name" value="ACP-like"/>
    <property type="match status" value="2"/>
</dbReference>
<dbReference type="NCBIfam" id="TIGR01733">
    <property type="entry name" value="AA-adenyl-dom"/>
    <property type="match status" value="2"/>
</dbReference>
<dbReference type="GO" id="GO:0043041">
    <property type="term" value="P:amino acid activation for nonribosomal peptide biosynthetic process"/>
    <property type="evidence" value="ECO:0007669"/>
    <property type="project" value="TreeGrafter"/>
</dbReference>
<keyword evidence="5" id="KW-0045">Antibiotic biosynthesis</keyword>
<evidence type="ECO:0000256" key="5">
    <source>
        <dbReference type="ARBA" id="ARBA00023194"/>
    </source>
</evidence>
<feature type="domain" description="Carrier" evidence="7">
    <location>
        <begin position="2500"/>
        <end position="2574"/>
    </location>
</feature>
<accession>A0A542DBH7</accession>
<dbReference type="Pfam" id="PF00550">
    <property type="entry name" value="PP-binding"/>
    <property type="match status" value="2"/>
</dbReference>
<dbReference type="PANTHER" id="PTHR45527">
    <property type="entry name" value="NONRIBOSOMAL PEPTIDE SYNTHETASE"/>
    <property type="match status" value="1"/>
</dbReference>
<name>A0A542DBH7_AMYCI</name>
<dbReference type="NCBIfam" id="TIGR01720">
    <property type="entry name" value="NRPS-para261"/>
    <property type="match status" value="2"/>
</dbReference>
<dbReference type="Proteomes" id="UP000320876">
    <property type="component" value="Unassembled WGS sequence"/>
</dbReference>
<dbReference type="InterPro" id="IPR036736">
    <property type="entry name" value="ACP-like_sf"/>
</dbReference>
<evidence type="ECO:0000259" key="7">
    <source>
        <dbReference type="PROSITE" id="PS50075"/>
    </source>
</evidence>
<proteinExistence type="predicted"/>
<keyword evidence="3" id="KW-0597">Phosphoprotein</keyword>
<evidence type="ECO:0000256" key="3">
    <source>
        <dbReference type="ARBA" id="ARBA00022553"/>
    </source>
</evidence>
<feature type="region of interest" description="Disordered" evidence="6">
    <location>
        <begin position="2937"/>
        <end position="2959"/>
    </location>
</feature>
<dbReference type="Pfam" id="PF13193">
    <property type="entry name" value="AMP-binding_C"/>
    <property type="match status" value="2"/>
</dbReference>
<evidence type="ECO:0000256" key="4">
    <source>
        <dbReference type="ARBA" id="ARBA00022737"/>
    </source>
</evidence>
<dbReference type="Gene3D" id="3.30.559.10">
    <property type="entry name" value="Chloramphenicol acetyltransferase-like domain"/>
    <property type="match status" value="5"/>
</dbReference>
<dbReference type="InterPro" id="IPR023213">
    <property type="entry name" value="CAT-like_dom_sf"/>
</dbReference>
<dbReference type="PROSITE" id="PS00012">
    <property type="entry name" value="PHOSPHOPANTETHEINE"/>
    <property type="match status" value="2"/>
</dbReference>
<dbReference type="InterPro" id="IPR000873">
    <property type="entry name" value="AMP-dep_synth/lig_dom"/>
</dbReference>
<dbReference type="GO" id="GO:0031177">
    <property type="term" value="F:phosphopantetheine binding"/>
    <property type="evidence" value="ECO:0007669"/>
    <property type="project" value="InterPro"/>
</dbReference>
<dbReference type="FunFam" id="3.40.50.980:FF:000001">
    <property type="entry name" value="Non-ribosomal peptide synthetase"/>
    <property type="match status" value="2"/>
</dbReference>
<organism evidence="8 9">
    <name type="scientific">Amycolatopsis cihanbeyliensis</name>
    <dbReference type="NCBI Taxonomy" id="1128664"/>
    <lineage>
        <taxon>Bacteria</taxon>
        <taxon>Bacillati</taxon>
        <taxon>Actinomycetota</taxon>
        <taxon>Actinomycetes</taxon>
        <taxon>Pseudonocardiales</taxon>
        <taxon>Pseudonocardiaceae</taxon>
        <taxon>Amycolatopsis</taxon>
    </lineage>
</organism>
<evidence type="ECO:0000313" key="9">
    <source>
        <dbReference type="Proteomes" id="UP000320876"/>
    </source>
</evidence>
<dbReference type="Gene3D" id="1.10.1200.10">
    <property type="entry name" value="ACP-like"/>
    <property type="match status" value="2"/>
</dbReference>
<dbReference type="RefSeq" id="WP_141995361.1">
    <property type="nucleotide sequence ID" value="NZ_VFML01000001.1"/>
</dbReference>
<dbReference type="InterPro" id="IPR025110">
    <property type="entry name" value="AMP-bd_C"/>
</dbReference>
<evidence type="ECO:0000256" key="1">
    <source>
        <dbReference type="ARBA" id="ARBA00001957"/>
    </source>
</evidence>
<keyword evidence="9" id="KW-1185">Reference proteome</keyword>
<dbReference type="CDD" id="cd05930">
    <property type="entry name" value="A_NRPS"/>
    <property type="match status" value="2"/>
</dbReference>
<dbReference type="OrthoDB" id="2472181at2"/>
<dbReference type="PROSITE" id="PS00455">
    <property type="entry name" value="AMP_BINDING"/>
    <property type="match status" value="2"/>
</dbReference>
<keyword evidence="2" id="KW-0596">Phosphopantetheine</keyword>
<keyword evidence="4" id="KW-0677">Repeat</keyword>
<dbReference type="GO" id="GO:0005737">
    <property type="term" value="C:cytoplasm"/>
    <property type="evidence" value="ECO:0007669"/>
    <property type="project" value="TreeGrafter"/>
</dbReference>
<feature type="region of interest" description="Disordered" evidence="6">
    <location>
        <begin position="2480"/>
        <end position="2500"/>
    </location>
</feature>
<feature type="domain" description="Carrier" evidence="7">
    <location>
        <begin position="1001"/>
        <end position="1075"/>
    </location>
</feature>
<dbReference type="FunFam" id="3.30.300.30:FF:000010">
    <property type="entry name" value="Enterobactin synthetase component F"/>
    <property type="match status" value="1"/>
</dbReference>
<dbReference type="Pfam" id="PF00501">
    <property type="entry name" value="AMP-binding"/>
    <property type="match status" value="2"/>
</dbReference>
<dbReference type="InterPro" id="IPR045851">
    <property type="entry name" value="AMP-bd_C_sf"/>
</dbReference>
<feature type="compositionally biased region" description="Low complexity" evidence="6">
    <location>
        <begin position="2485"/>
        <end position="2500"/>
    </location>
</feature>
<sequence length="3480" mass="375003">MSTARVQSRRPAEAPAEEFLALTSAQLGIWNAQRLEPDSRDYLVGDVLEISGEAPIDVRLLAEAMRATTEEAESLRLRVFETPDGPRQLVSDEPVALPEVVDLRAEADPLAAAHARVEAERHRAAEACRGMVDRRLYAQTIIRLSACTVWYTQLGHHLIFDGYTAAMLSRRTAAHYTALVRGTEAPPSSFGRFADLVEADRAYLAGEQFERDRAYWRDQLTPLPELSDRQTPMTGPPERTLTARAELPPEEVARLRAAADAAGTTWGEALIACYAAFLHRLRGETDIVFAFPLMCRTGSTELRTPAMAVNVLPLRVTVRGGDRLDELSGRVAAVIREMRAHQRYRGENLPQDLGVPGAGALLHGRGVNLKAFDLELDFAGSTGVMRNVAGGPPEDMGLSVLPTRDGGLLLGFEVDARGNDQVGVDRRLAVLRDLLAGLTAPDAPAVGQVELLEPAERARLLEDWTAPALPGSPEDVPAVLAELAAARPERTALVHGRRRLATGELADRVHRLARALLARGVGPDDVVALALPRSVELVVALLAVLDAGAAYLPLDTEHPPERLGELVADARPALLLATADSPELEPGEAGLLRLDAADTRAELATLSGEPLSPAELAAPRHPEHLAYLIYTSGSTGRPKGVLGRSGGLAALLHHHRATVVAEAERATGRPLRAAHTYSFAFDSSLDQLIWLLCGHELHLYDAETTRDADALLAAYLRDRIDVVDTTPSMAAPLLEAGLLTADHRPSLLVLGGEATPETLWRRVAAAGIPARNMYGPTEAAVDSATARIDGGEPTIGHPLAGTRVYLLDNALRPVPHGTRGELYLAGPHLARGYANQPGVTAERFIADPWGSPEDTAARSASMGGGGRVTGGRAYRTGDLARWVPGRGLEYLGRADGQVKIRGHRVETGEVEAALGAVPGVSAAAAVVRTDGDRTRLVGYVVPASSGTELTADSVRATLAERVPDHLVPAAVVLLDELPVTSNGKLDRAALPAPPATGGGRAASTERERVLCEAVAEVFGLERVGVEDDFFALGGDSITAITVSSRLRARGLELRPRDLLARRSLAALAAASREIDGDTAAPPDEATGPVPAPPIVRALLDPHPDIDAVAGYAQWTALRLDGELAPADLLEGVRAVLDRHDALRLRGDRTGLVVRPRGAVDAAAVVSEAHTGEVAELAERLAGSLDPRSGDLLRVALLRTPRGEPDRLVVVAHHLVIDGVSWRILLPDLHTACVGGARDLAPGTTSWRRHATLLAEQGETGARRAELDYWRQALEGTRIGERALDRTRDTVATAHRSTTVASAETTEAVLGTLPAAYRAGVDEVLLAALVLALRDWGVPAGEAVTVTMEGHGREHLDLSRTIGWFTAEYPVRVATGASPEGTDPDRLLRAAKEAKRGVPDGGIGYGVLRHLDPETRPRLADIPPPDVLLNYLGRFAPLPGTGWHLPERDAFAVLEPAGKALEQVLALNCFVHEEDSPRIAVEWTAAGEVLDRGTVAGLQRAWEAALDTLAAHAERIGPDGGGLTPSDLPLVEIDQDTIDALERRHRIAEVLPATALQAGLSFHTLVRDDEDTDVYVVQAVTELAGELDAGRLAAAAGELLRRHPALRMYLATTAGGEIVQVIPAEVELDWRRLDLSGRAEEFAEHARAELERPFDPGEPPLIRFLLCTLGPADHRLAITNHHALLDGWSMPLVGRTLLAIYAELGGGPAVPAAAGLPEYFRWLASRDRDASPRAWREALSGVDEGTRLAPAAAGAAVERPDRVSIPLGVEFSERLRAFARERGITLTAVLQTAWGLLLGRLTGRRDVLFGCPVSGRPAEVDGVESMIGQLGNTIPVRVRHHPADTAARVLAEVHADNVALAEHHHVGLPDIQRLAGVGDLFDTMLVMENFPLSSRRRTPLAPGLDLAGVDITDATHYPLTVIVIPEDEIVVGLGYQPRAFDGATIRAYGRWLHNLLREIVADPGRPVARLPTLDPAEHDRLLRTGTGDLPARPRQSCLDTFAGWVRRKPAAEAVVCRDRSLTYAELDRRSSRLAHALIERGVRPQDPVAVLLGREVEMVIALFGVLKAGAVYVPMDADYPAERLAYMLADIAPAAAVTTGEDLPAARETPVLRLDHPGTLGELDRTSAWDTDPAWARRGLTADALAYVIYTSGTTGRPKGVAVPHRGVPDLIALQEDVVGVTEHDRYLHFASTSFDVAFWQFMVPLLSGGTCVIAPEEVRVPGDELLDYITEHRVTGVNLLPSFLAAMPDDAGVDPEVFFVVGAERLDPELARRWGNGRTALFNAYGPTEVTINSVTWRYDPDDPGPLPIGRPDPNIRAYVLDGGLLPVGFGVPGELYLGGPGLARGYVGRPGLTATAFVADPFGAPGDRAYRTGDLVYWRPDGQLVFLGRADHQVKIRGFRIELGEIETVLTQHPDVRACAVVVREDRPGERRLVGYVIPTDDANLDPVAVRDYLAGELPDHMVPTALVPLDRLPLSPSGKLDRTALPAPDANPATPARPPATEAEATLLEVFREVLGSTEVHLDDAFFDLGGDSIVSLQVVSRARRTGLTLTAKDVFEGRTVAGIAARAGTAEQEVETIEAPAVGDAPLTPVMRDLLRRCAAGGASATGFCQWMEICVPADGSEPMWRATLDTLLQRHPVLRARLARTGAGPVLRIPPAGTVTGADVLDHVRAGESADLRALVDSRITEVRERIDPWTGPLFRAVWVDAGRARLGRLVLIAHHLVVDGVSWRILQENLAYFGRTGLSFGESFLGWTRQLRAAADSRRRELPHWRRMAATPPIAGRALDPARDTVATARHHEIRIGPEPTRTLLTTLPQAYRTTPDPVLLTALVQATHRWRGTAELLVAMESHGRPQHTADRRGPVNLTETVGWFTAVHPARLELTGPGLPETVKAVKERLHATGDGLGYGILTTAGLLPEVHPEVGWNYLGRFPERPSEETSWRRPPDADPLGSGGNEDLPLPHGLMINALAEDGSLGVRFTWPSALFTTAEIGEFAEHFRQALTRLATDPEVLERAGLTPSDLPLCTVDQDTIEVLELDRPVADILPLGPLQELMLRHSRAESPDPYTVQSTFSITGALDVETLHAAGADLLERHPNLGAVFPAGSEVQVIPARPRPDCRVVDVSGPDTVDGVDVDQRVDRILAEDRAEPFDLAAGPLVRLTVIRRAAEEFEFVLTSHHVLSDGWSAPRMLTELFTFYTARLRGAPHRLETPIPFSAYLRLLGERDREAALAAWRAELDGLPEGDYLTGDRTVAGSTRDEDPVLLEFEGELVGQLTRVAAERGLTPNTLLQGAWATVLAARSGRRDICFGAMVACRPPELHQVEEMVGLLANTVPVRARFGGTVADTLADLQARQQAMTEHHHVGLVELERLTGLGRLFDSLVVFENYPVDPERIREPAPGLTITAARFREATHHPLTLTVMPEGGGWVGVLGYRSGMFTAAEVRGLGADLLAVLREFRQAGRLEEDSPGFLARFADE</sequence>
<protein>
    <submittedName>
        <fullName evidence="8">Non-ribosomal peptide synthase protein (TIGR01720 family)/amino acid adenylation domain-containing protein</fullName>
    </submittedName>
</protein>
<dbReference type="InterPro" id="IPR020806">
    <property type="entry name" value="PKS_PP-bd"/>
</dbReference>
<dbReference type="InterPro" id="IPR001242">
    <property type="entry name" value="Condensation_dom"/>
</dbReference>
<dbReference type="Gene3D" id="3.30.300.30">
    <property type="match status" value="2"/>
</dbReference>
<dbReference type="InterPro" id="IPR010071">
    <property type="entry name" value="AA_adenyl_dom"/>
</dbReference>
<dbReference type="SUPFAM" id="SSF52777">
    <property type="entry name" value="CoA-dependent acyltransferases"/>
    <property type="match status" value="10"/>
</dbReference>
<evidence type="ECO:0000313" key="8">
    <source>
        <dbReference type="EMBL" id="TQJ00429.1"/>
    </source>
</evidence>
<reference evidence="8 9" key="1">
    <citation type="submission" date="2019-06" db="EMBL/GenBank/DDBJ databases">
        <title>Sequencing the genomes of 1000 actinobacteria strains.</title>
        <authorList>
            <person name="Klenk H.-P."/>
        </authorList>
    </citation>
    <scope>NUCLEOTIDE SEQUENCE [LARGE SCALE GENOMIC DNA]</scope>
    <source>
        <strain evidence="8 9">DSM 45679</strain>
    </source>
</reference>
<dbReference type="Gene3D" id="3.40.50.980">
    <property type="match status" value="4"/>
</dbReference>
<dbReference type="Gene3D" id="3.30.559.30">
    <property type="entry name" value="Nonribosomal peptide synthetase, condensation domain"/>
    <property type="match status" value="5"/>
</dbReference>
<comment type="caution">
    <text evidence="8">The sequence shown here is derived from an EMBL/GenBank/DDBJ whole genome shotgun (WGS) entry which is preliminary data.</text>
</comment>
<dbReference type="InterPro" id="IPR006162">
    <property type="entry name" value="Ppantetheine_attach_site"/>
</dbReference>
<dbReference type="PROSITE" id="PS50075">
    <property type="entry name" value="CARRIER"/>
    <property type="match status" value="2"/>
</dbReference>
<evidence type="ECO:0000256" key="2">
    <source>
        <dbReference type="ARBA" id="ARBA00022450"/>
    </source>
</evidence>
<dbReference type="GO" id="GO:0008610">
    <property type="term" value="P:lipid biosynthetic process"/>
    <property type="evidence" value="ECO:0007669"/>
    <property type="project" value="UniProtKB-ARBA"/>
</dbReference>
<dbReference type="InterPro" id="IPR009081">
    <property type="entry name" value="PP-bd_ACP"/>
</dbReference>
<dbReference type="SMART" id="SM00823">
    <property type="entry name" value="PKS_PP"/>
    <property type="match status" value="2"/>
</dbReference>
<evidence type="ECO:0000256" key="6">
    <source>
        <dbReference type="SAM" id="MobiDB-lite"/>
    </source>
</evidence>
<gene>
    <name evidence="8" type="ORF">FB471_0050</name>
</gene>
<dbReference type="GO" id="GO:0003824">
    <property type="term" value="F:catalytic activity"/>
    <property type="evidence" value="ECO:0007669"/>
    <property type="project" value="InterPro"/>
</dbReference>
<comment type="cofactor">
    <cofactor evidence="1">
        <name>pantetheine 4'-phosphate</name>
        <dbReference type="ChEBI" id="CHEBI:47942"/>
    </cofactor>
</comment>
<dbReference type="Pfam" id="PF00668">
    <property type="entry name" value="Condensation"/>
    <property type="match status" value="5"/>
</dbReference>
<dbReference type="Gene3D" id="2.30.38.10">
    <property type="entry name" value="Luciferase, Domain 3"/>
    <property type="match status" value="2"/>
</dbReference>
<dbReference type="GO" id="GO:0017000">
    <property type="term" value="P:antibiotic biosynthetic process"/>
    <property type="evidence" value="ECO:0007669"/>
    <property type="project" value="UniProtKB-KW"/>
</dbReference>
<feature type="compositionally biased region" description="Basic and acidic residues" evidence="6">
    <location>
        <begin position="2937"/>
        <end position="2949"/>
    </location>
</feature>
<dbReference type="InterPro" id="IPR020845">
    <property type="entry name" value="AMP-binding_CS"/>
</dbReference>
<dbReference type="EMBL" id="VFML01000001">
    <property type="protein sequence ID" value="TQJ00429.1"/>
    <property type="molecule type" value="Genomic_DNA"/>
</dbReference>
<dbReference type="FunFam" id="3.40.50.12780:FF:000012">
    <property type="entry name" value="Non-ribosomal peptide synthetase"/>
    <property type="match status" value="1"/>
</dbReference>